<keyword evidence="5 10" id="KW-0552">Olfaction</keyword>
<evidence type="ECO:0000256" key="1">
    <source>
        <dbReference type="ARBA" id="ARBA00004651"/>
    </source>
</evidence>
<comment type="similarity">
    <text evidence="10">Belongs to the insect chemoreceptor superfamily. Heteromeric odorant receptor channel (TC 1.A.69) family.</text>
</comment>
<accession>A0A7D5YIP0</accession>
<proteinExistence type="evidence at transcript level"/>
<name>A0A7D5YIP0_9NEOP</name>
<evidence type="ECO:0000256" key="5">
    <source>
        <dbReference type="ARBA" id="ARBA00022725"/>
    </source>
</evidence>
<evidence type="ECO:0000256" key="2">
    <source>
        <dbReference type="ARBA" id="ARBA00022475"/>
    </source>
</evidence>
<dbReference type="InterPro" id="IPR004117">
    <property type="entry name" value="7tm6_olfct_rcpt"/>
</dbReference>
<keyword evidence="3 10" id="KW-0716">Sensory transduction</keyword>
<keyword evidence="7 10" id="KW-0472">Membrane</keyword>
<dbReference type="PANTHER" id="PTHR21137:SF35">
    <property type="entry name" value="ODORANT RECEPTOR 19A-RELATED"/>
    <property type="match status" value="1"/>
</dbReference>
<keyword evidence="2" id="KW-1003">Cell membrane</keyword>
<feature type="transmembrane region" description="Helical" evidence="10">
    <location>
        <begin position="144"/>
        <end position="168"/>
    </location>
</feature>
<dbReference type="GO" id="GO:0007165">
    <property type="term" value="P:signal transduction"/>
    <property type="evidence" value="ECO:0007669"/>
    <property type="project" value="UniProtKB-KW"/>
</dbReference>
<reference evidence="11" key="1">
    <citation type="journal article" date="2019" name="Sci. Rep.">
        <title>Antennal transcriptome analyses and olfactory protein identification in an important wood-boring moth pest, Streltzoviella insularis (Lepidoptera: Cossidae).</title>
        <authorList>
            <person name="Yang Y"/>
            <person name="Li W"/>
            <person name="Tao J Zong.S."/>
        </authorList>
    </citation>
    <scope>NUCLEOTIDE SEQUENCE</scope>
    <source>
        <tissue evidence="11">Antennae</tissue>
    </source>
</reference>
<reference evidence="11" key="2">
    <citation type="submission" date="2020-04" db="EMBL/GenBank/DDBJ databases">
        <authorList>
            <person name="Yang Y."/>
        </authorList>
    </citation>
    <scope>NUCLEOTIDE SEQUENCE</scope>
    <source>
        <tissue evidence="11">Antennae</tissue>
    </source>
</reference>
<keyword evidence="6 10" id="KW-1133">Transmembrane helix</keyword>
<dbReference type="PANTHER" id="PTHR21137">
    <property type="entry name" value="ODORANT RECEPTOR"/>
    <property type="match status" value="1"/>
</dbReference>
<dbReference type="GO" id="GO:0004984">
    <property type="term" value="F:olfactory receptor activity"/>
    <property type="evidence" value="ECO:0007669"/>
    <property type="project" value="InterPro"/>
</dbReference>
<dbReference type="AlphaFoldDB" id="A0A7D5YIP0"/>
<dbReference type="Pfam" id="PF02949">
    <property type="entry name" value="7tm_6"/>
    <property type="match status" value="1"/>
</dbReference>
<sequence length="410" mass="47838">MKKILKNETTEVQSPKDQFFYRALAALMTFMCLGNQVWWGYEPYGKIFKINRFIVTFTGPIMAISQFMYLYVYFNQLTADALSIVYCMLPVTLLANIKIRLAKRDIYKNLMLDFMTKIHLYNYKGEEFINKTIKKVERYSHQMGYCLIGIVAFDSLLWCIVPVITNLIHEEAIKNRTMQTQTCLHVWAPFDYRYDFHKWLIVHIIINVYVVAHGCGILGIFDVVFYIIVFHLIGHIKVLKYKIKTQFEGDLDDEEVKKRLVNVIKYHAFIIKFFKDVEAAFGINVSGNYLNNLIADSLMLYNLMIIAQDKGTVIIFVVMTTVCITELILMSFILEEVRIQSDDLPELIYFMPWENWSLSNKKMLVLILLRIQPELAFVAAGGLRAGVRPMTSIIKSTFSYYVMLKSSMRE</sequence>
<feature type="transmembrane region" description="Helical" evidence="10">
    <location>
        <begin position="200"/>
        <end position="233"/>
    </location>
</feature>
<evidence type="ECO:0000256" key="7">
    <source>
        <dbReference type="ARBA" id="ARBA00023136"/>
    </source>
</evidence>
<keyword evidence="4 10" id="KW-0812">Transmembrane</keyword>
<evidence type="ECO:0000256" key="3">
    <source>
        <dbReference type="ARBA" id="ARBA00022606"/>
    </source>
</evidence>
<dbReference type="EMBL" id="MT386797">
    <property type="protein sequence ID" value="QLI62081.1"/>
    <property type="molecule type" value="mRNA"/>
</dbReference>
<dbReference type="GO" id="GO:0005549">
    <property type="term" value="F:odorant binding"/>
    <property type="evidence" value="ECO:0007669"/>
    <property type="project" value="InterPro"/>
</dbReference>
<evidence type="ECO:0000256" key="9">
    <source>
        <dbReference type="ARBA" id="ARBA00023224"/>
    </source>
</evidence>
<keyword evidence="8 10" id="KW-0675">Receptor</keyword>
<comment type="subcellular location">
    <subcellularLocation>
        <location evidence="1 10">Cell membrane</location>
        <topology evidence="1 10">Multi-pass membrane protein</topology>
    </subcellularLocation>
</comment>
<evidence type="ECO:0000256" key="10">
    <source>
        <dbReference type="RuleBase" id="RU351113"/>
    </source>
</evidence>
<dbReference type="GO" id="GO:0005886">
    <property type="term" value="C:plasma membrane"/>
    <property type="evidence" value="ECO:0007669"/>
    <property type="project" value="UniProtKB-SubCell"/>
</dbReference>
<feature type="transmembrane region" description="Helical" evidence="10">
    <location>
        <begin position="80"/>
        <end position="99"/>
    </location>
</feature>
<keyword evidence="9 10" id="KW-0807">Transducer</keyword>
<feature type="transmembrane region" description="Helical" evidence="10">
    <location>
        <begin position="20"/>
        <end position="41"/>
    </location>
</feature>
<evidence type="ECO:0000256" key="6">
    <source>
        <dbReference type="ARBA" id="ARBA00022989"/>
    </source>
</evidence>
<feature type="transmembrane region" description="Helical" evidence="10">
    <location>
        <begin position="313"/>
        <end position="334"/>
    </location>
</feature>
<comment type="caution">
    <text evidence="10">Lacks conserved residue(s) required for the propagation of feature annotation.</text>
</comment>
<feature type="transmembrane region" description="Helical" evidence="10">
    <location>
        <begin position="53"/>
        <end position="74"/>
    </location>
</feature>
<evidence type="ECO:0000313" key="11">
    <source>
        <dbReference type="EMBL" id="QLI62081.1"/>
    </source>
</evidence>
<evidence type="ECO:0000256" key="8">
    <source>
        <dbReference type="ARBA" id="ARBA00023170"/>
    </source>
</evidence>
<evidence type="ECO:0000256" key="4">
    <source>
        <dbReference type="ARBA" id="ARBA00022692"/>
    </source>
</evidence>
<protein>
    <recommendedName>
        <fullName evidence="10">Odorant receptor</fullName>
    </recommendedName>
</protein>
<organism evidence="11">
    <name type="scientific">Streltzoviella insularis</name>
    <dbReference type="NCBI Taxonomy" id="1206366"/>
    <lineage>
        <taxon>Eukaryota</taxon>
        <taxon>Metazoa</taxon>
        <taxon>Ecdysozoa</taxon>
        <taxon>Arthropoda</taxon>
        <taxon>Hexapoda</taxon>
        <taxon>Insecta</taxon>
        <taxon>Pterygota</taxon>
        <taxon>Neoptera</taxon>
        <taxon>Endopterygota</taxon>
        <taxon>Lepidoptera</taxon>
        <taxon>Glossata</taxon>
        <taxon>Ditrysia</taxon>
        <taxon>Cossoidea</taxon>
        <taxon>Cossidae</taxon>
        <taxon>Cossinae</taxon>
        <taxon>Streltzoviella</taxon>
    </lineage>
</organism>